<dbReference type="PANTHER" id="PTHR22916">
    <property type="entry name" value="GLYCOSYLTRANSFERASE"/>
    <property type="match status" value="1"/>
</dbReference>
<keyword evidence="2" id="KW-0808">Transferase</keyword>
<evidence type="ECO:0000313" key="3">
    <source>
        <dbReference type="Proteomes" id="UP001172082"/>
    </source>
</evidence>
<keyword evidence="3" id="KW-1185">Reference proteome</keyword>
<accession>A0ABT8KSD5</accession>
<name>A0ABT8KSD5_9BACT</name>
<dbReference type="NCBIfam" id="TIGR04440">
    <property type="entry name" value="glyco_TIGR04440"/>
    <property type="match status" value="1"/>
</dbReference>
<dbReference type="EMBL" id="JAUJEA010000006">
    <property type="protein sequence ID" value="MDN5203114.1"/>
    <property type="molecule type" value="Genomic_DNA"/>
</dbReference>
<dbReference type="CDD" id="cd00761">
    <property type="entry name" value="Glyco_tranf_GTA_type"/>
    <property type="match status" value="1"/>
</dbReference>
<protein>
    <submittedName>
        <fullName evidence="2">Glycosyltransferase family 2 protein</fullName>
        <ecNumber evidence="2">2.4.-.-</ecNumber>
    </submittedName>
</protein>
<dbReference type="EC" id="2.4.-.-" evidence="2"/>
<evidence type="ECO:0000313" key="2">
    <source>
        <dbReference type="EMBL" id="MDN5203114.1"/>
    </source>
</evidence>
<dbReference type="RefSeq" id="WP_346753136.1">
    <property type="nucleotide sequence ID" value="NZ_JAUJEA010000006.1"/>
</dbReference>
<sequence>MNNSQEPLVSIGIPTYNRCQLLERALTSIQNQNYKNFEIIISDNASPDETEVQCRKWAESDQRIQYFRQKEGINFIYNFDFVQKKATGKYFMWLADDDWLGENVIEKYVQFLEENTDYSVVSGQILNLRDDKIHLIEPDYTFEETSAARRVLRSFQTMHYCGMYYGLMRGDCIKKIPLKRIMLHDWLVLGGLASLGKVKTFDFPGYYKKLDGMSGDFLIRYSRAVGASKFETNFTHFSIASHIFRDILFNRKVYSNIFFPKRIIVAFRSFWAVVRRYYVIPIRESKSKQKGFARKVSRPFKDTIRHTFVFKFLKNIKTTTSRLFS</sequence>
<dbReference type="InterPro" id="IPR029044">
    <property type="entry name" value="Nucleotide-diphossugar_trans"/>
</dbReference>
<dbReference type="InterPro" id="IPR001173">
    <property type="entry name" value="Glyco_trans_2-like"/>
</dbReference>
<dbReference type="Proteomes" id="UP001172082">
    <property type="component" value="Unassembled WGS sequence"/>
</dbReference>
<comment type="caution">
    <text evidence="2">The sequence shown here is derived from an EMBL/GenBank/DDBJ whole genome shotgun (WGS) entry which is preliminary data.</text>
</comment>
<proteinExistence type="predicted"/>
<dbReference type="Gene3D" id="3.90.550.10">
    <property type="entry name" value="Spore Coat Polysaccharide Biosynthesis Protein SpsA, Chain A"/>
    <property type="match status" value="1"/>
</dbReference>
<dbReference type="GO" id="GO:0016757">
    <property type="term" value="F:glycosyltransferase activity"/>
    <property type="evidence" value="ECO:0007669"/>
    <property type="project" value="UniProtKB-KW"/>
</dbReference>
<evidence type="ECO:0000259" key="1">
    <source>
        <dbReference type="Pfam" id="PF00535"/>
    </source>
</evidence>
<dbReference type="InterPro" id="IPR031042">
    <property type="entry name" value="Glyco_TIGR04440"/>
</dbReference>
<dbReference type="SUPFAM" id="SSF53448">
    <property type="entry name" value="Nucleotide-diphospho-sugar transferases"/>
    <property type="match status" value="1"/>
</dbReference>
<keyword evidence="2" id="KW-0328">Glycosyltransferase</keyword>
<organism evidence="2 3">
    <name type="scientific">Splendidivirga corallicola</name>
    <dbReference type="NCBI Taxonomy" id="3051826"/>
    <lineage>
        <taxon>Bacteria</taxon>
        <taxon>Pseudomonadati</taxon>
        <taxon>Bacteroidota</taxon>
        <taxon>Cytophagia</taxon>
        <taxon>Cytophagales</taxon>
        <taxon>Splendidivirgaceae</taxon>
        <taxon>Splendidivirga</taxon>
    </lineage>
</organism>
<feature type="domain" description="Glycosyltransferase 2-like" evidence="1">
    <location>
        <begin position="10"/>
        <end position="145"/>
    </location>
</feature>
<reference evidence="2" key="1">
    <citation type="submission" date="2023-06" db="EMBL/GenBank/DDBJ databases">
        <title>Genomic of Parafulvivirga corallium.</title>
        <authorList>
            <person name="Wang G."/>
        </authorList>
    </citation>
    <scope>NUCLEOTIDE SEQUENCE</scope>
    <source>
        <strain evidence="2">BMA10</strain>
    </source>
</reference>
<gene>
    <name evidence="2" type="ORF">QQ008_17120</name>
</gene>
<dbReference type="PANTHER" id="PTHR22916:SF3">
    <property type="entry name" value="UDP-GLCNAC:BETAGAL BETA-1,3-N-ACETYLGLUCOSAMINYLTRANSFERASE-LIKE PROTEIN 1"/>
    <property type="match status" value="1"/>
</dbReference>
<dbReference type="Pfam" id="PF00535">
    <property type="entry name" value="Glycos_transf_2"/>
    <property type="match status" value="1"/>
</dbReference>